<keyword evidence="8 11" id="KW-0067">ATP-binding</keyword>
<keyword evidence="14" id="KW-1185">Reference proteome</keyword>
<dbReference type="EMBL" id="FQZM01000025">
    <property type="protein sequence ID" value="SHJ25895.1"/>
    <property type="molecule type" value="Genomic_DNA"/>
</dbReference>
<evidence type="ECO:0000313" key="13">
    <source>
        <dbReference type="EMBL" id="SHJ25895.1"/>
    </source>
</evidence>
<evidence type="ECO:0000256" key="7">
    <source>
        <dbReference type="ARBA" id="ARBA00022777"/>
    </source>
</evidence>
<dbReference type="HAMAP" id="MF_00165">
    <property type="entry name" value="Thymidylate_kinase"/>
    <property type="match status" value="1"/>
</dbReference>
<comment type="catalytic activity">
    <reaction evidence="9 11">
        <text>dTMP + ATP = dTDP + ADP</text>
        <dbReference type="Rhea" id="RHEA:13517"/>
        <dbReference type="ChEBI" id="CHEBI:30616"/>
        <dbReference type="ChEBI" id="CHEBI:58369"/>
        <dbReference type="ChEBI" id="CHEBI:63528"/>
        <dbReference type="ChEBI" id="CHEBI:456216"/>
        <dbReference type="EC" id="2.7.4.9"/>
    </reaction>
</comment>
<dbReference type="GO" id="GO:0004798">
    <property type="term" value="F:dTMP kinase activity"/>
    <property type="evidence" value="ECO:0007669"/>
    <property type="project" value="UniProtKB-UniRule"/>
</dbReference>
<dbReference type="STRING" id="1121432.SAMN02745219_02106"/>
<dbReference type="GO" id="GO:0006227">
    <property type="term" value="P:dUDP biosynthetic process"/>
    <property type="evidence" value="ECO:0007669"/>
    <property type="project" value="TreeGrafter"/>
</dbReference>
<dbReference type="InterPro" id="IPR018094">
    <property type="entry name" value="Thymidylate_kinase"/>
</dbReference>
<dbReference type="PANTHER" id="PTHR10344:SF4">
    <property type="entry name" value="UMP-CMP KINASE 2, MITOCHONDRIAL"/>
    <property type="match status" value="1"/>
</dbReference>
<evidence type="ECO:0000256" key="10">
    <source>
        <dbReference type="ARBA" id="ARBA00057735"/>
    </source>
</evidence>
<evidence type="ECO:0000259" key="12">
    <source>
        <dbReference type="Pfam" id="PF02223"/>
    </source>
</evidence>
<dbReference type="GO" id="GO:0006233">
    <property type="term" value="P:dTDP biosynthetic process"/>
    <property type="evidence" value="ECO:0007669"/>
    <property type="project" value="InterPro"/>
</dbReference>
<evidence type="ECO:0000256" key="5">
    <source>
        <dbReference type="ARBA" id="ARBA00022727"/>
    </source>
</evidence>
<evidence type="ECO:0000313" key="14">
    <source>
        <dbReference type="Proteomes" id="UP000184529"/>
    </source>
</evidence>
<dbReference type="FunFam" id="3.40.50.300:FF:000225">
    <property type="entry name" value="Thymidylate kinase"/>
    <property type="match status" value="1"/>
</dbReference>
<dbReference type="InterPro" id="IPR039430">
    <property type="entry name" value="Thymidylate_kin-like_dom"/>
</dbReference>
<dbReference type="Gene3D" id="3.40.50.300">
    <property type="entry name" value="P-loop containing nucleotide triphosphate hydrolases"/>
    <property type="match status" value="1"/>
</dbReference>
<dbReference type="Proteomes" id="UP000184529">
    <property type="component" value="Unassembled WGS sequence"/>
</dbReference>
<organism evidence="13 14">
    <name type="scientific">Desulfofundulus thermosubterraneus DSM 16057</name>
    <dbReference type="NCBI Taxonomy" id="1121432"/>
    <lineage>
        <taxon>Bacteria</taxon>
        <taxon>Bacillati</taxon>
        <taxon>Bacillota</taxon>
        <taxon>Clostridia</taxon>
        <taxon>Eubacteriales</taxon>
        <taxon>Peptococcaceae</taxon>
        <taxon>Desulfofundulus</taxon>
    </lineage>
</organism>
<gene>
    <name evidence="11" type="primary">tmk</name>
    <name evidence="13" type="ORF">SAMN02745219_02106</name>
</gene>
<proteinExistence type="inferred from homology"/>
<dbReference type="GO" id="GO:0005524">
    <property type="term" value="F:ATP binding"/>
    <property type="evidence" value="ECO:0007669"/>
    <property type="project" value="UniProtKB-UniRule"/>
</dbReference>
<evidence type="ECO:0000256" key="3">
    <source>
        <dbReference type="ARBA" id="ARBA00017144"/>
    </source>
</evidence>
<dbReference type="AlphaFoldDB" id="A0A1M6HUM2"/>
<protein>
    <recommendedName>
        <fullName evidence="3 11">Thymidylate kinase</fullName>
        <ecNumber evidence="2 11">2.7.4.9</ecNumber>
    </recommendedName>
    <alternativeName>
        <fullName evidence="11">dTMP kinase</fullName>
    </alternativeName>
</protein>
<comment type="similarity">
    <text evidence="1 11">Belongs to the thymidylate kinase family.</text>
</comment>
<dbReference type="CDD" id="cd01672">
    <property type="entry name" value="TMPK"/>
    <property type="match status" value="1"/>
</dbReference>
<feature type="domain" description="Thymidylate kinase-like" evidence="12">
    <location>
        <begin position="8"/>
        <end position="195"/>
    </location>
</feature>
<keyword evidence="7 11" id="KW-0418">Kinase</keyword>
<dbReference type="EC" id="2.7.4.9" evidence="2 11"/>
<evidence type="ECO:0000256" key="1">
    <source>
        <dbReference type="ARBA" id="ARBA00009776"/>
    </source>
</evidence>
<evidence type="ECO:0000256" key="4">
    <source>
        <dbReference type="ARBA" id="ARBA00022679"/>
    </source>
</evidence>
<dbReference type="RefSeq" id="WP_072869476.1">
    <property type="nucleotide sequence ID" value="NZ_FQZM01000025.1"/>
</dbReference>
<keyword evidence="5 11" id="KW-0545">Nucleotide biosynthesis</keyword>
<accession>A0A1M6HUM2</accession>
<evidence type="ECO:0000256" key="2">
    <source>
        <dbReference type="ARBA" id="ARBA00012980"/>
    </source>
</evidence>
<comment type="function">
    <text evidence="10 11">Phosphorylation of dTMP to form dTDP in both de novo and salvage pathways of dTTP synthesis.</text>
</comment>
<keyword evidence="6 11" id="KW-0547">Nucleotide-binding</keyword>
<evidence type="ECO:0000256" key="9">
    <source>
        <dbReference type="ARBA" id="ARBA00048743"/>
    </source>
</evidence>
<evidence type="ECO:0000256" key="6">
    <source>
        <dbReference type="ARBA" id="ARBA00022741"/>
    </source>
</evidence>
<dbReference type="Pfam" id="PF02223">
    <property type="entry name" value="Thymidylate_kin"/>
    <property type="match status" value="1"/>
</dbReference>
<dbReference type="GO" id="GO:0005829">
    <property type="term" value="C:cytosol"/>
    <property type="evidence" value="ECO:0007669"/>
    <property type="project" value="TreeGrafter"/>
</dbReference>
<sequence length="203" mass="22394">MKGFFIVFEGIDGAGKTTQARLLAAALTRRGHPVVLTREPGGTPVGEKIRSLLLDPILAGLNPLAEALLYAGARAELVARTIRPALARGRVVISDRFVDSSLAYQGYGRCLDLKELEQLNALATGRLVANLTVLLDMPAAGALARLAGRADRIERERLEFFDRVRQGYLQLVKRAPERYLVLDGRLDCQELHRQILKAVEERL</sequence>
<dbReference type="InterPro" id="IPR018095">
    <property type="entry name" value="Thymidylate_kin_CS"/>
</dbReference>
<dbReference type="InterPro" id="IPR027417">
    <property type="entry name" value="P-loop_NTPase"/>
</dbReference>
<evidence type="ECO:0000256" key="11">
    <source>
        <dbReference type="HAMAP-Rule" id="MF_00165"/>
    </source>
</evidence>
<keyword evidence="4 11" id="KW-0808">Transferase</keyword>
<dbReference type="GO" id="GO:0006235">
    <property type="term" value="P:dTTP biosynthetic process"/>
    <property type="evidence" value="ECO:0007669"/>
    <property type="project" value="UniProtKB-UniRule"/>
</dbReference>
<dbReference type="NCBIfam" id="TIGR00041">
    <property type="entry name" value="DTMP_kinase"/>
    <property type="match status" value="1"/>
</dbReference>
<reference evidence="14" key="1">
    <citation type="submission" date="2016-11" db="EMBL/GenBank/DDBJ databases">
        <authorList>
            <person name="Varghese N."/>
            <person name="Submissions S."/>
        </authorList>
    </citation>
    <scope>NUCLEOTIDE SEQUENCE [LARGE SCALE GENOMIC DNA]</scope>
    <source>
        <strain evidence="14">DSM 16057</strain>
    </source>
</reference>
<dbReference type="SUPFAM" id="SSF52540">
    <property type="entry name" value="P-loop containing nucleoside triphosphate hydrolases"/>
    <property type="match status" value="1"/>
</dbReference>
<feature type="binding site" evidence="11">
    <location>
        <begin position="10"/>
        <end position="17"/>
    </location>
    <ligand>
        <name>ATP</name>
        <dbReference type="ChEBI" id="CHEBI:30616"/>
    </ligand>
</feature>
<dbReference type="OrthoDB" id="9774907at2"/>
<evidence type="ECO:0000256" key="8">
    <source>
        <dbReference type="ARBA" id="ARBA00022840"/>
    </source>
</evidence>
<dbReference type="PANTHER" id="PTHR10344">
    <property type="entry name" value="THYMIDYLATE KINASE"/>
    <property type="match status" value="1"/>
</dbReference>
<dbReference type="PROSITE" id="PS01331">
    <property type="entry name" value="THYMIDYLATE_KINASE"/>
    <property type="match status" value="1"/>
</dbReference>
<name>A0A1M6HUM2_9FIRM</name>